<proteinExistence type="predicted"/>
<organism evidence="1 2">
    <name type="scientific">Microthlaspi erraticum</name>
    <dbReference type="NCBI Taxonomy" id="1685480"/>
    <lineage>
        <taxon>Eukaryota</taxon>
        <taxon>Viridiplantae</taxon>
        <taxon>Streptophyta</taxon>
        <taxon>Embryophyta</taxon>
        <taxon>Tracheophyta</taxon>
        <taxon>Spermatophyta</taxon>
        <taxon>Magnoliopsida</taxon>
        <taxon>eudicotyledons</taxon>
        <taxon>Gunneridae</taxon>
        <taxon>Pentapetalae</taxon>
        <taxon>rosids</taxon>
        <taxon>malvids</taxon>
        <taxon>Brassicales</taxon>
        <taxon>Brassicaceae</taxon>
        <taxon>Coluteocarpeae</taxon>
        <taxon>Microthlaspi</taxon>
    </lineage>
</organism>
<keyword evidence="2" id="KW-1185">Reference proteome</keyword>
<dbReference type="EMBL" id="CACVBM020001229">
    <property type="protein sequence ID" value="CAA7040500.1"/>
    <property type="molecule type" value="Genomic_DNA"/>
</dbReference>
<reference evidence="1" key="1">
    <citation type="submission" date="2020-01" db="EMBL/GenBank/DDBJ databases">
        <authorList>
            <person name="Mishra B."/>
        </authorList>
    </citation>
    <scope>NUCLEOTIDE SEQUENCE [LARGE SCALE GENOMIC DNA]</scope>
</reference>
<dbReference type="AlphaFoldDB" id="A0A6D2JG07"/>
<evidence type="ECO:0000313" key="2">
    <source>
        <dbReference type="Proteomes" id="UP000467841"/>
    </source>
</evidence>
<accession>A0A6D2JG07</accession>
<sequence length="134" mass="15161">MSSEAVAGAVHSREQMLWFGNSFPGFEIFRPGVPMFFAVRLYDMGKILDQQPLGFVEPNSSESVLEAVSRDESRCTGFLRPEFQCSGSWSPRPDKLWVQRFRGCPDLKRIRSVATLPELVCLKRIDSVMSGWKG</sequence>
<dbReference type="Proteomes" id="UP000467841">
    <property type="component" value="Unassembled WGS sequence"/>
</dbReference>
<comment type="caution">
    <text evidence="1">The sequence shown here is derived from an EMBL/GenBank/DDBJ whole genome shotgun (WGS) entry which is preliminary data.</text>
</comment>
<protein>
    <submittedName>
        <fullName evidence="1">Uncharacterized protein</fullName>
    </submittedName>
</protein>
<gene>
    <name evidence="1" type="ORF">MERR_LOCUS27735</name>
</gene>
<evidence type="ECO:0000313" key="1">
    <source>
        <dbReference type="EMBL" id="CAA7040500.1"/>
    </source>
</evidence>
<name>A0A6D2JG07_9BRAS</name>